<dbReference type="GeneID" id="104598647"/>
<proteinExistence type="inferred from homology"/>
<dbReference type="FunCoup" id="A0A1U8ABN4">
    <property type="interactions" value="1502"/>
</dbReference>
<dbReference type="InterPro" id="IPR011684">
    <property type="entry name" value="NAB"/>
</dbReference>
<keyword evidence="3" id="KW-1185">Reference proteome</keyword>
<dbReference type="STRING" id="4432.A0A1U8ABN4"/>
<gene>
    <name evidence="4" type="primary">LOC104598647</name>
</gene>
<dbReference type="eggNOG" id="ENOG502QQ6M">
    <property type="taxonomic scope" value="Eukaryota"/>
</dbReference>
<dbReference type="OrthoDB" id="10255522at2759"/>
<comment type="similarity">
    <text evidence="2">Belongs to the NET family.</text>
</comment>
<dbReference type="PROSITE" id="PS51774">
    <property type="entry name" value="NAB"/>
    <property type="match status" value="1"/>
</dbReference>
<dbReference type="PANTHER" id="PTHR32258">
    <property type="entry name" value="PROTEIN NETWORKED 4A"/>
    <property type="match status" value="1"/>
</dbReference>
<dbReference type="Proteomes" id="UP000189703">
    <property type="component" value="Unplaced"/>
</dbReference>
<dbReference type="Pfam" id="PF07765">
    <property type="entry name" value="KIP1"/>
    <property type="match status" value="1"/>
</dbReference>
<dbReference type="GO" id="GO:0005886">
    <property type="term" value="C:plasma membrane"/>
    <property type="evidence" value="ECO:0000318"/>
    <property type="project" value="GO_Central"/>
</dbReference>
<protein>
    <submittedName>
        <fullName evidence="4">Protein NETWORKED 1D isoform X1</fullName>
    </submittedName>
</protein>
<evidence type="ECO:0000313" key="4">
    <source>
        <dbReference type="RefSeq" id="XP_010259117.1"/>
    </source>
</evidence>
<name>A0A1U8ABN4_NELNU</name>
<evidence type="ECO:0000313" key="3">
    <source>
        <dbReference type="Proteomes" id="UP000189703"/>
    </source>
</evidence>
<dbReference type="GO" id="GO:0051015">
    <property type="term" value="F:actin filament binding"/>
    <property type="evidence" value="ECO:0000318"/>
    <property type="project" value="GO_Central"/>
</dbReference>
<dbReference type="PANTHER" id="PTHR32258:SF6">
    <property type="entry name" value="PROTEIN NETWORKED 1A"/>
    <property type="match status" value="1"/>
</dbReference>
<organism evidence="3 4">
    <name type="scientific">Nelumbo nucifera</name>
    <name type="common">Sacred lotus</name>
    <dbReference type="NCBI Taxonomy" id="4432"/>
    <lineage>
        <taxon>Eukaryota</taxon>
        <taxon>Viridiplantae</taxon>
        <taxon>Streptophyta</taxon>
        <taxon>Embryophyta</taxon>
        <taxon>Tracheophyta</taxon>
        <taxon>Spermatophyta</taxon>
        <taxon>Magnoliopsida</taxon>
        <taxon>Proteales</taxon>
        <taxon>Nelumbonaceae</taxon>
        <taxon>Nelumbo</taxon>
    </lineage>
</organism>
<accession>A0A1U8ABN4</accession>
<keyword evidence="1" id="KW-0175">Coiled coil</keyword>
<reference evidence="4" key="1">
    <citation type="submission" date="2025-08" db="UniProtKB">
        <authorList>
            <consortium name="RefSeq"/>
        </authorList>
    </citation>
    <scope>IDENTIFICATION</scope>
</reference>
<evidence type="ECO:0000256" key="2">
    <source>
        <dbReference type="ARBA" id="ARBA00038006"/>
    </source>
</evidence>
<dbReference type="RefSeq" id="XP_010259117.1">
    <property type="nucleotide sequence ID" value="XM_010260815.2"/>
</dbReference>
<dbReference type="KEGG" id="nnu:104598647"/>
<dbReference type="InterPro" id="IPR051861">
    <property type="entry name" value="NET_actin-binding_domain"/>
</dbReference>
<sequence length="1899" mass="217956">MATLLHAESRRLYSWWWDSHISPKNSKWLQENLTGSPGKSGIFMDKLHFGEWFFYYKFSCLPSRISISQNSDMDSKVKAMIKLIEEDADSFARRAEMYYKKRPELMQLVEEFYRAYRALAERYNHATGVLHHAHKTMAEAFPNQVPFMLADDSPAGSSTTVTEPHTPEMPHPIRALLDPDDLQKDSLGLSSSHFHAINRNGACSEESDSVTSKKGLKQLNEMFGPDEVAKHQAKFSEGRARRGLNFHEVEEQEVSLQERVFQLSTENQAMFESEQASKAETEVQTLKGVLAKLESEKEVDLLQYQQSLERLSILENEISRAKDDATGFHERACKAETEVQTLKQALDKLAVEKEACVVQNQQCLEKISSLETKISYAEEESRTLNERTSKAEIESQILKEALTRLEAEKELTLFQYKESLDTISNLEIKISHAEEDAIKLIHQANKTETEVQSLKQDLAKLDLEKEAATLQYQQCLEKISNLEAELSHSQEEARKLNNEVEMKVKKLNSIEEQCILLKREKQALQMEVDNLVKKVRNQNQELLEKHEKLERLQTCIQEEHLHFLQAEDTLHTLQNLHAEFQEEQKVLTSDLQNMIQMLKAMEFQKRGLEDEIKQVREENTNLKEQNLSSAVSVKNLQDENFSLKETKTKLEVEVDLCLDQKNVLQKEIYCLKEEIKDLNRRYQVIMEQVISVGLNPEHIGSFVMDLLGENAKLKEICQKDKDEKATLLEKMEGMENLLEKNALLENSLAGLNAELEGLREKVKVLEEASCLLEGENSSLSVEKTSLVTQVDIMVESMKKLAENNALLESSFSDANIELEGLKAKAKSLEESCRSLDNEKSILLTERDALNSQLEIIQLRLKDLEERQAELEEKYLTLEEEKDSTLCEVEELQFSLDIEKQERASFTQSSETRLAALERQIFLLQEEGQRRKKEFEEEEEKSMEAQVEIFILQRFITDMEEKYFSLLIECQKYFEKSKFSDNLISELEHKNLKLQVESRFLFDQTQKLRTGIHQVLKSLEIDLDDTCQDIIKEEHMNLKHVLGRIRSMRSTLLQTEDEKLQILLEKSVLVTLLGQLISDVADLGSEKTVLEQDFKIKSEELLMLQNKKHELLEIIGELKLEVKAKKHQEVFLKAEIESLQAKLSDLHDSYHGSHKENYKLLEGNSSLRKELSELKDKMCMLEEENNAILYEAMALGNLSLIFETFGTERSVELKGLSEDLDCLTGVNNDLEKEVREMAEKLVIAQKENFFLKESVEKLETELSRVKNMTDKLSHQIATGKDLLCQKEMELLDAEQNVTFMQSKNVELHRDIEDLKKEKDEGKVIMGEQHKLILELSTDNIHQNKEIVCLREANQKLEFDLGKLHGEVIALRSREECMRHDLQERRNEIEFQEAEATAFYDGLLISSIHEALFKDKVLELIAACEALESESSSKSMEIELLKERIGVLERQNGRLTAELAAYFPVMLSLRDTIASLEEHAIFWKKTFISDSQEPKDAELTTQIHETGHQEPSEDQSAAVPDGVSDLQELQFKVKAIEKAVIEMERLVLMESSSSKIKLKAEIKECEELKSESSDLRENYRTGEGIVMRPQNESMDEGNDVVKFQKTQPEISKFKDGLIMKDIQLDQTSDCSSYDLGGGPHGASRRGIGETDDEMLELWETAEMDCSLEPAVKSTSKLMSCMEGGTEYHQAESAEEQRREYLQAEKELGVDKLEVAKKIAQPRQQGNKKKILARLASDAQKLTNLQITVQEMKKKAEASRKNKDAKVTEYDTVKEELQGIDESIRRLVEINGKLTKNAEESLSSLEGKAAPELEEKAKIRRRRITEQARRGSEKISRLQLELQRIHFLLLKLDEEKERKGKSRHSDRRVRVLLRDYLYGGGGQGQGGHGQKTPFCACVRTKG</sequence>
<evidence type="ECO:0000256" key="1">
    <source>
        <dbReference type="ARBA" id="ARBA00023054"/>
    </source>
</evidence>
<dbReference type="OMA" id="ERSNHMQ"/>